<keyword evidence="10 11" id="KW-0998">Cell outer membrane</keyword>
<evidence type="ECO:0000256" key="8">
    <source>
        <dbReference type="ARBA" id="ARBA00023077"/>
    </source>
</evidence>
<dbReference type="InterPro" id="IPR000531">
    <property type="entry name" value="Beta-barrel_TonB"/>
</dbReference>
<feature type="domain" description="TonB-dependent receptor-like beta-barrel" evidence="14">
    <location>
        <begin position="325"/>
        <end position="811"/>
    </location>
</feature>
<evidence type="ECO:0000256" key="11">
    <source>
        <dbReference type="PROSITE-ProRule" id="PRU01360"/>
    </source>
</evidence>
<keyword evidence="3 11" id="KW-1134">Transmembrane beta strand</keyword>
<name>A0A841QK61_9PROT</name>
<dbReference type="GO" id="GO:0006826">
    <property type="term" value="P:iron ion transport"/>
    <property type="evidence" value="ECO:0007669"/>
    <property type="project" value="UniProtKB-KW"/>
</dbReference>
<keyword evidence="8 12" id="KW-0798">TonB box</keyword>
<protein>
    <submittedName>
        <fullName evidence="16">Iron complex outermembrane receptor protein</fullName>
    </submittedName>
</protein>
<dbReference type="EMBL" id="JACHIE010000024">
    <property type="protein sequence ID" value="MBB6458614.1"/>
    <property type="molecule type" value="Genomic_DNA"/>
</dbReference>
<dbReference type="Proteomes" id="UP000578000">
    <property type="component" value="Unassembled WGS sequence"/>
</dbReference>
<dbReference type="PROSITE" id="PS52016">
    <property type="entry name" value="TONB_DEPENDENT_REC_3"/>
    <property type="match status" value="1"/>
</dbReference>
<evidence type="ECO:0000256" key="4">
    <source>
        <dbReference type="ARBA" id="ARBA00022496"/>
    </source>
</evidence>
<evidence type="ECO:0000256" key="6">
    <source>
        <dbReference type="ARBA" id="ARBA00023004"/>
    </source>
</evidence>
<evidence type="ECO:0000313" key="16">
    <source>
        <dbReference type="EMBL" id="MBB6458614.1"/>
    </source>
</evidence>
<evidence type="ECO:0000256" key="3">
    <source>
        <dbReference type="ARBA" id="ARBA00022452"/>
    </source>
</evidence>
<keyword evidence="2 11" id="KW-0813">Transport</keyword>
<feature type="domain" description="TonB-dependent receptor plug" evidence="15">
    <location>
        <begin position="94"/>
        <end position="202"/>
    </location>
</feature>
<proteinExistence type="inferred from homology"/>
<comment type="caution">
    <text evidence="16">The sequence shown here is derived from an EMBL/GenBank/DDBJ whole genome shotgun (WGS) entry which is preliminary data.</text>
</comment>
<keyword evidence="17" id="KW-1185">Reference proteome</keyword>
<dbReference type="PANTHER" id="PTHR32552">
    <property type="entry name" value="FERRICHROME IRON RECEPTOR-RELATED"/>
    <property type="match status" value="1"/>
</dbReference>
<evidence type="ECO:0000259" key="14">
    <source>
        <dbReference type="Pfam" id="PF00593"/>
    </source>
</evidence>
<evidence type="ECO:0000256" key="5">
    <source>
        <dbReference type="ARBA" id="ARBA00022692"/>
    </source>
</evidence>
<evidence type="ECO:0000256" key="7">
    <source>
        <dbReference type="ARBA" id="ARBA00023065"/>
    </source>
</evidence>
<dbReference type="InterPro" id="IPR012910">
    <property type="entry name" value="Plug_dom"/>
</dbReference>
<sequence>MLSSGRTLLIAFALVAEGGMAEQVLAQNTGNVPSSHGAHHHVQRSQARAAGRAQAKPSSTQASKPLQAKAEEISVSVAATRRAAHNIDRETHELQKVPQASTRIDAKELKAEHITALPQATRLLPTVQLNISNPRNTTINIRGLGAAGTAATDGIEGGVAVYVDDVYRSRPGTTLTDLPDMNGITVLRGPSGTEGGMVTTAGAISLTTAAPDLHTRHVYGEAGVGNFNYSRWNLGVTTPIIKDKLAIRLSGLGYGYDGWVKNLDGGGDTGGQTSRAFRAQVLARPTDEISVRIIGDYSHLRENCCNPGLVKSSTTRSDGQALFGGSLAQRSGWTGYIPDVSNGYTVDRNSRATAEQEDIGLSGHIDWHHNNFTLSSITAYRWWNWWPSNDGDLNGINAVTQANAKVNQNQFTQEFRFSSALGKLLDYRVGAFYMWQENRVYSDQAYGDQMAEWAGYGMPGGISSVQTSSGVYPVTTAQANNVLNGYNVRGYDQPTTNYYAAYVNGTWHVHPKIDIVTGVRYNYAAKTGSFSQWQEWPSGYNSAGIRPDVANAIWNTYGSNGTADYGAHTDNGFVTGQFVVNYKLTDNVIVYARYARGGKSGGLNLTSFSASQRTAGATPNVGKETDDAFEVGSKASLLDNRLLVSGALYQTNDHNYQVSATHVYQGALVSYLSSAPKVRVRGAEADIHYSPIVNLITSLSASYNDAQFLEYSTGAPPEIITTGAWSMNHTQVPFVPRWALSAAVQYSHSVGRAFRSSIDGYVGGSYNYNTRMNTSANNSSYGWVQAYGTLNLNFGFRDHSGRWDFQGFVNNATDERRISQLSQGGGMSGNGAWYAYVTQPRSFGFIARANY</sequence>
<accession>A0A841QK61</accession>
<keyword evidence="5 11" id="KW-0812">Transmembrane</keyword>
<keyword evidence="6" id="KW-0408">Iron</keyword>
<reference evidence="16 17" key="1">
    <citation type="submission" date="2020-08" db="EMBL/GenBank/DDBJ databases">
        <title>Genomic Encyclopedia of Type Strains, Phase IV (KMG-IV): sequencing the most valuable type-strain genomes for metagenomic binning, comparative biology and taxonomic classification.</title>
        <authorList>
            <person name="Goeker M."/>
        </authorList>
    </citation>
    <scope>NUCLEOTIDE SEQUENCE [LARGE SCALE GENOMIC DNA]</scope>
    <source>
        <strain evidence="16 17">DSM 4491</strain>
    </source>
</reference>
<gene>
    <name evidence="16" type="ORF">HNR55_003225</name>
</gene>
<keyword evidence="16" id="KW-0675">Receptor</keyword>
<dbReference type="SUPFAM" id="SSF56935">
    <property type="entry name" value="Porins"/>
    <property type="match status" value="1"/>
</dbReference>
<keyword evidence="7" id="KW-0406">Ion transport</keyword>
<comment type="similarity">
    <text evidence="11 12">Belongs to the TonB-dependent receptor family.</text>
</comment>
<evidence type="ECO:0000259" key="15">
    <source>
        <dbReference type="Pfam" id="PF07715"/>
    </source>
</evidence>
<dbReference type="InterPro" id="IPR039426">
    <property type="entry name" value="TonB-dep_rcpt-like"/>
</dbReference>
<evidence type="ECO:0000313" key="17">
    <source>
        <dbReference type="Proteomes" id="UP000578000"/>
    </source>
</evidence>
<dbReference type="RefSeq" id="WP_242005646.1">
    <property type="nucleotide sequence ID" value="NZ_BAABDB010000008.1"/>
</dbReference>
<feature type="compositionally biased region" description="Low complexity" evidence="13">
    <location>
        <begin position="44"/>
        <end position="55"/>
    </location>
</feature>
<dbReference type="PANTHER" id="PTHR32552:SF81">
    <property type="entry name" value="TONB-DEPENDENT OUTER MEMBRANE RECEPTOR"/>
    <property type="match status" value="1"/>
</dbReference>
<evidence type="ECO:0000256" key="10">
    <source>
        <dbReference type="ARBA" id="ARBA00023237"/>
    </source>
</evidence>
<dbReference type="Pfam" id="PF00593">
    <property type="entry name" value="TonB_dep_Rec_b-barrel"/>
    <property type="match status" value="1"/>
</dbReference>
<dbReference type="AlphaFoldDB" id="A0A841QK61"/>
<dbReference type="Pfam" id="PF07715">
    <property type="entry name" value="Plug"/>
    <property type="match status" value="1"/>
</dbReference>
<evidence type="ECO:0000256" key="9">
    <source>
        <dbReference type="ARBA" id="ARBA00023136"/>
    </source>
</evidence>
<dbReference type="Gene3D" id="2.40.170.20">
    <property type="entry name" value="TonB-dependent receptor, beta-barrel domain"/>
    <property type="match status" value="1"/>
</dbReference>
<keyword evidence="4" id="KW-0410">Iron transport</keyword>
<evidence type="ECO:0000256" key="12">
    <source>
        <dbReference type="RuleBase" id="RU003357"/>
    </source>
</evidence>
<dbReference type="GO" id="GO:0009279">
    <property type="term" value="C:cell outer membrane"/>
    <property type="evidence" value="ECO:0007669"/>
    <property type="project" value="UniProtKB-SubCell"/>
</dbReference>
<dbReference type="InterPro" id="IPR036942">
    <property type="entry name" value="Beta-barrel_TonB_sf"/>
</dbReference>
<organism evidence="16 17">
    <name type="scientific">Acetobacter lovaniensis</name>
    <dbReference type="NCBI Taxonomy" id="104100"/>
    <lineage>
        <taxon>Bacteria</taxon>
        <taxon>Pseudomonadati</taxon>
        <taxon>Pseudomonadota</taxon>
        <taxon>Alphaproteobacteria</taxon>
        <taxon>Acetobacterales</taxon>
        <taxon>Acetobacteraceae</taxon>
        <taxon>Acetobacter</taxon>
    </lineage>
</organism>
<comment type="subcellular location">
    <subcellularLocation>
        <location evidence="1 11">Cell outer membrane</location>
        <topology evidence="1 11">Multi-pass membrane protein</topology>
    </subcellularLocation>
</comment>
<evidence type="ECO:0000256" key="1">
    <source>
        <dbReference type="ARBA" id="ARBA00004571"/>
    </source>
</evidence>
<keyword evidence="9 11" id="KW-0472">Membrane</keyword>
<evidence type="ECO:0000256" key="2">
    <source>
        <dbReference type="ARBA" id="ARBA00022448"/>
    </source>
</evidence>
<feature type="region of interest" description="Disordered" evidence="13">
    <location>
        <begin position="29"/>
        <end position="69"/>
    </location>
</feature>
<evidence type="ECO:0000256" key="13">
    <source>
        <dbReference type="SAM" id="MobiDB-lite"/>
    </source>
</evidence>